<evidence type="ECO:0000313" key="2">
    <source>
        <dbReference type="Proteomes" id="UP000447833"/>
    </source>
</evidence>
<gene>
    <name evidence="1" type="ORF">GLW07_15085</name>
</gene>
<proteinExistence type="predicted"/>
<dbReference type="Pfam" id="PF09954">
    <property type="entry name" value="DUF2188"/>
    <property type="match status" value="1"/>
</dbReference>
<reference evidence="1 2" key="1">
    <citation type="submission" date="2019-11" db="EMBL/GenBank/DDBJ databases">
        <title>Genome sequences of 17 halophilic strains isolated from different environments.</title>
        <authorList>
            <person name="Furrow R.E."/>
        </authorList>
    </citation>
    <scope>NUCLEOTIDE SEQUENCE [LARGE SCALE GENOMIC DNA]</scope>
    <source>
        <strain evidence="1 2">22506_14_FS</strain>
    </source>
</reference>
<organism evidence="1 2">
    <name type="scientific">Guptibacillus hwajinpoensis</name>
    <dbReference type="NCBI Taxonomy" id="208199"/>
    <lineage>
        <taxon>Bacteria</taxon>
        <taxon>Bacillati</taxon>
        <taxon>Bacillota</taxon>
        <taxon>Bacilli</taxon>
        <taxon>Bacillales</taxon>
        <taxon>Guptibacillaceae</taxon>
        <taxon>Guptibacillus</taxon>
    </lineage>
</organism>
<dbReference type="InterPro" id="IPR018691">
    <property type="entry name" value="DUF2188"/>
</dbReference>
<dbReference type="AlphaFoldDB" id="A0A845F1K3"/>
<protein>
    <submittedName>
        <fullName evidence="1">DUF2188 domain-containing protein</fullName>
    </submittedName>
</protein>
<accession>A0A845F1K3</accession>
<dbReference type="RefSeq" id="WP_160920094.1">
    <property type="nucleotide sequence ID" value="NZ_WMEY01000004.1"/>
</dbReference>
<dbReference type="EMBL" id="WMEY01000004">
    <property type="protein sequence ID" value="MYL64681.1"/>
    <property type="molecule type" value="Genomic_DNA"/>
</dbReference>
<sequence>MMKTIYHVQTGKAKSWEIKKEGAEQATKSFETKEEAYQFGRKICDENRPSELVVHQENGQIDDRSLYNS</sequence>
<name>A0A845F1K3_9BACL</name>
<evidence type="ECO:0000313" key="1">
    <source>
        <dbReference type="EMBL" id="MYL64681.1"/>
    </source>
</evidence>
<dbReference type="Proteomes" id="UP000447833">
    <property type="component" value="Unassembled WGS sequence"/>
</dbReference>
<comment type="caution">
    <text evidence="1">The sequence shown here is derived from an EMBL/GenBank/DDBJ whole genome shotgun (WGS) entry which is preliminary data.</text>
</comment>